<dbReference type="InParanoid" id="A0A409XNV5"/>
<feature type="repeat" description="WD" evidence="6">
    <location>
        <begin position="418"/>
        <end position="458"/>
    </location>
</feature>
<dbReference type="PROSITE" id="PS00678">
    <property type="entry name" value="WD_REPEATS_1"/>
    <property type="match status" value="2"/>
</dbReference>
<dbReference type="PRINTS" id="PR00320">
    <property type="entry name" value="GPROTEINBRPT"/>
</dbReference>
<dbReference type="InterPro" id="IPR001680">
    <property type="entry name" value="WD40_rpt"/>
</dbReference>
<dbReference type="FunCoup" id="A0A409XNV5">
    <property type="interactions" value="881"/>
</dbReference>
<dbReference type="OrthoDB" id="407922at2759"/>
<keyword evidence="4" id="KW-0539">Nucleus</keyword>
<feature type="region of interest" description="Disordered" evidence="7">
    <location>
        <begin position="305"/>
        <end position="332"/>
    </location>
</feature>
<dbReference type="InterPro" id="IPR036322">
    <property type="entry name" value="WD40_repeat_dom_sf"/>
</dbReference>
<dbReference type="EMBL" id="NHYD01001049">
    <property type="protein sequence ID" value="PPQ92390.1"/>
    <property type="molecule type" value="Genomic_DNA"/>
</dbReference>
<keyword evidence="10" id="KW-1185">Reference proteome</keyword>
<evidence type="ECO:0000313" key="10">
    <source>
        <dbReference type="Proteomes" id="UP000283269"/>
    </source>
</evidence>
<dbReference type="AlphaFoldDB" id="A0A409XNV5"/>
<feature type="repeat" description="WD" evidence="6">
    <location>
        <begin position="109"/>
        <end position="142"/>
    </location>
</feature>
<comment type="subcellular location">
    <subcellularLocation>
        <location evidence="1">Nucleus</location>
        <location evidence="1">Nucleolus</location>
    </subcellularLocation>
</comment>
<dbReference type="GO" id="GO:0030515">
    <property type="term" value="F:snoRNA binding"/>
    <property type="evidence" value="ECO:0007669"/>
    <property type="project" value="TreeGrafter"/>
</dbReference>
<evidence type="ECO:0000256" key="3">
    <source>
        <dbReference type="ARBA" id="ARBA00022737"/>
    </source>
</evidence>
<dbReference type="FunFam" id="2.130.10.10:FF:000157">
    <property type="entry name" value="WD repeat domain 3"/>
    <property type="match status" value="1"/>
</dbReference>
<organism evidence="9 10">
    <name type="scientific">Psilocybe cyanescens</name>
    <dbReference type="NCBI Taxonomy" id="93625"/>
    <lineage>
        <taxon>Eukaryota</taxon>
        <taxon>Fungi</taxon>
        <taxon>Dikarya</taxon>
        <taxon>Basidiomycota</taxon>
        <taxon>Agaricomycotina</taxon>
        <taxon>Agaricomycetes</taxon>
        <taxon>Agaricomycetidae</taxon>
        <taxon>Agaricales</taxon>
        <taxon>Agaricineae</taxon>
        <taxon>Strophariaceae</taxon>
        <taxon>Psilocybe</taxon>
    </lineage>
</organism>
<reference evidence="9 10" key="1">
    <citation type="journal article" date="2018" name="Evol. Lett.">
        <title>Horizontal gene cluster transfer increased hallucinogenic mushroom diversity.</title>
        <authorList>
            <person name="Reynolds H.T."/>
            <person name="Vijayakumar V."/>
            <person name="Gluck-Thaler E."/>
            <person name="Korotkin H.B."/>
            <person name="Matheny P.B."/>
            <person name="Slot J.C."/>
        </authorList>
    </citation>
    <scope>NUCLEOTIDE SEQUENCE [LARGE SCALE GENOMIC DNA]</scope>
    <source>
        <strain evidence="9 10">2631</strain>
    </source>
</reference>
<dbReference type="Pfam" id="PF04003">
    <property type="entry name" value="Utp12"/>
    <property type="match status" value="1"/>
</dbReference>
<dbReference type="InterPro" id="IPR051570">
    <property type="entry name" value="TBC1_cilium_biogenesis"/>
</dbReference>
<dbReference type="PROSITE" id="PS50082">
    <property type="entry name" value="WD_REPEATS_2"/>
    <property type="match status" value="9"/>
</dbReference>
<sequence length="970" mass="109053">MVQSYLKHGPTQVPLIIRHRKYASDPLFQAFGVVCSSSSNSVFDGKLAYVPALEDVLVWDQISMWHETGHREEVTCIVQSPQSDSFAVGYADGSIRLWSASTTSVLTTFNGHKKSVTTLAFDETGTRLASGSQDTDVILWDVVAEAGLYRLRGHRDQITAIQFLSVSEGQPSTSTSTAPALLLTSSKDTFMKLWDLTTQHCVQTIVAHRSEIWSLAINQEQNLIFTGSGEGELKVWKINHETLAKGLKETESGEVAKMIESVSSLPLASKHRVSQIKFHSTQPYFAVQSHDRSVEIFRIRTEEEVRKKQARRKKRSVEKKRQEQTKARGPKAGEVVIEDDKEETMETSLVEFFTPHLVVRASGKIRSFDFGSNQPSSKGIAQILVALASNALEVYNIPHPTKSKDEPPEATRNYSVDIPGHRTDVRTLCLSSDDQILSSASNGSLKIWNMKTTQCIRTMECGYAICSTFLPGDRHIAVGTKSGEILIYDISSSTLIETIKAHTATVWSMHVRADGEALVTGSADKDVKFWSLEHKAATEDSVQSGKLLSLVHIRTLKMSDDVLSVRYSPNSKFLAVALLDSTVKVFYQDSLKFFLSLYGHKLPVLSMDISDDSKLIVTCSADKNVKIWGLDFGDCHKSIFAHEESIMQVAFEKDSHYFWTVGKDKMLKYWDGDKFEGIQKLEGHHGEIWALALSRHGNFVVTGSHDKSIRVWEKLDEPLFLEEEREKELEKLYESGIADTLNRVDAPIGNDAGGAINGTTEVEAATVSKQTAETLMAGERIMEAIELADTEREMFREYEEAMSKLSENDAMRMQPPARNPVLAAYDLEPEAYVLRVVEKVPSTALQDALLVLPFGNVVTLMVYLNIWAQKGWNITLVSRIIFFVLKTYHHQIVANRIMRTTLIPLRKHLRLALQKQKEVISYNLAALYFIRRKNDSERTAQFYEEENMDEEKVKARIAEGKKRKRVNLRA</sequence>
<dbReference type="SUPFAM" id="SSF50978">
    <property type="entry name" value="WD40 repeat-like"/>
    <property type="match status" value="1"/>
</dbReference>
<dbReference type="Proteomes" id="UP000283269">
    <property type="component" value="Unassembled WGS sequence"/>
</dbReference>
<dbReference type="GO" id="GO:0030490">
    <property type="term" value="P:maturation of SSU-rRNA"/>
    <property type="evidence" value="ECO:0007669"/>
    <property type="project" value="TreeGrafter"/>
</dbReference>
<dbReference type="SUPFAM" id="SSF117289">
    <property type="entry name" value="Nucleoporin domain"/>
    <property type="match status" value="1"/>
</dbReference>
<accession>A0A409XNV5</accession>
<keyword evidence="3" id="KW-0677">Repeat</keyword>
<feature type="repeat" description="WD" evidence="6">
    <location>
        <begin position="499"/>
        <end position="540"/>
    </location>
</feature>
<dbReference type="InterPro" id="IPR007148">
    <property type="entry name" value="SSU_processome_Utp12"/>
</dbReference>
<protein>
    <recommendedName>
        <fullName evidence="8">Small-subunit processome Utp12 domain-containing protein</fullName>
    </recommendedName>
</protein>
<dbReference type="PANTHER" id="PTHR19853:SF0">
    <property type="entry name" value="WD REPEAT-CONTAINING PROTEIN 3"/>
    <property type="match status" value="1"/>
</dbReference>
<dbReference type="InterPro" id="IPR015943">
    <property type="entry name" value="WD40/YVTN_repeat-like_dom_sf"/>
</dbReference>
<dbReference type="Pfam" id="PF25172">
    <property type="entry name" value="Beta-prop_WDR3_2nd"/>
    <property type="match status" value="1"/>
</dbReference>
<dbReference type="PANTHER" id="PTHR19853">
    <property type="entry name" value="WD REPEAT CONTAINING PROTEIN 3 WDR3"/>
    <property type="match status" value="1"/>
</dbReference>
<evidence type="ECO:0000256" key="4">
    <source>
        <dbReference type="ARBA" id="ARBA00023242"/>
    </source>
</evidence>
<evidence type="ECO:0000313" key="9">
    <source>
        <dbReference type="EMBL" id="PPQ92390.1"/>
    </source>
</evidence>
<feature type="repeat" description="WD" evidence="6">
    <location>
        <begin position="205"/>
        <end position="246"/>
    </location>
</feature>
<dbReference type="STRING" id="93625.A0A409XNV5"/>
<dbReference type="CDD" id="cd00200">
    <property type="entry name" value="WD40"/>
    <property type="match status" value="2"/>
</dbReference>
<evidence type="ECO:0000256" key="1">
    <source>
        <dbReference type="ARBA" id="ARBA00004604"/>
    </source>
</evidence>
<evidence type="ECO:0000259" key="8">
    <source>
        <dbReference type="Pfam" id="PF04003"/>
    </source>
</evidence>
<evidence type="ECO:0000256" key="2">
    <source>
        <dbReference type="ARBA" id="ARBA00022574"/>
    </source>
</evidence>
<feature type="repeat" description="WD" evidence="6">
    <location>
        <begin position="67"/>
        <end position="108"/>
    </location>
</feature>
<feature type="repeat" description="WD" evidence="6">
    <location>
        <begin position="639"/>
        <end position="671"/>
    </location>
</feature>
<dbReference type="FunFam" id="2.130.10.10:FF:000178">
    <property type="entry name" value="WD repeat domain 3"/>
    <property type="match status" value="1"/>
</dbReference>
<dbReference type="Gene3D" id="2.130.10.10">
    <property type="entry name" value="YVTN repeat-like/Quinoprotein amine dehydrogenase"/>
    <property type="match status" value="4"/>
</dbReference>
<feature type="repeat" description="WD" evidence="6">
    <location>
        <begin position="181"/>
        <end position="204"/>
    </location>
</feature>
<feature type="domain" description="Small-subunit processome Utp12" evidence="8">
    <location>
        <begin position="829"/>
        <end position="931"/>
    </location>
</feature>
<feature type="repeat" description="WD" evidence="6">
    <location>
        <begin position="597"/>
        <end position="638"/>
    </location>
</feature>
<gene>
    <name evidence="9" type="ORF">CVT25_008740</name>
</gene>
<evidence type="ECO:0000256" key="6">
    <source>
        <dbReference type="PROSITE-ProRule" id="PRU00221"/>
    </source>
</evidence>
<name>A0A409XNV5_PSICY</name>
<evidence type="ECO:0000256" key="5">
    <source>
        <dbReference type="ARBA" id="ARBA00038229"/>
    </source>
</evidence>
<comment type="similarity">
    <text evidence="5">Belongs to the WD repeat WDR3/UTP12 family.</text>
</comment>
<feature type="repeat" description="WD" evidence="6">
    <location>
        <begin position="681"/>
        <end position="713"/>
    </location>
</feature>
<feature type="compositionally biased region" description="Basic residues" evidence="7">
    <location>
        <begin position="308"/>
        <end position="318"/>
    </location>
</feature>
<dbReference type="PROSITE" id="PS50294">
    <property type="entry name" value="WD_REPEATS_REGION"/>
    <property type="match status" value="8"/>
</dbReference>
<comment type="caution">
    <text evidence="9">The sequence shown here is derived from an EMBL/GenBank/DDBJ whole genome shotgun (WGS) entry which is preliminary data.</text>
</comment>
<evidence type="ECO:0000256" key="7">
    <source>
        <dbReference type="SAM" id="MobiDB-lite"/>
    </source>
</evidence>
<dbReference type="SMART" id="SM00320">
    <property type="entry name" value="WD40"/>
    <property type="match status" value="12"/>
</dbReference>
<dbReference type="GO" id="GO:0032040">
    <property type="term" value="C:small-subunit processome"/>
    <property type="evidence" value="ECO:0007669"/>
    <property type="project" value="TreeGrafter"/>
</dbReference>
<dbReference type="Pfam" id="PF25173">
    <property type="entry name" value="Beta-prop_WDR3_1st"/>
    <property type="match status" value="1"/>
</dbReference>
<dbReference type="GO" id="GO:0034388">
    <property type="term" value="C:Pwp2p-containing subcomplex of 90S preribosome"/>
    <property type="evidence" value="ECO:0007669"/>
    <property type="project" value="TreeGrafter"/>
</dbReference>
<dbReference type="InterPro" id="IPR020472">
    <property type="entry name" value="WD40_PAC1"/>
</dbReference>
<dbReference type="InterPro" id="IPR019775">
    <property type="entry name" value="WD40_repeat_CS"/>
</dbReference>
<keyword evidence="2 6" id="KW-0853">WD repeat</keyword>
<proteinExistence type="inferred from homology"/>